<evidence type="ECO:0000313" key="2">
    <source>
        <dbReference type="EMBL" id="CAJ1830284.1"/>
    </source>
</evidence>
<accession>A0AA86RR32</accession>
<dbReference type="EMBL" id="OY731398">
    <property type="protein sequence ID" value="CAJ1830284.1"/>
    <property type="molecule type" value="Genomic_DNA"/>
</dbReference>
<feature type="compositionally biased region" description="Gly residues" evidence="1">
    <location>
        <begin position="151"/>
        <end position="171"/>
    </location>
</feature>
<evidence type="ECO:0000313" key="3">
    <source>
        <dbReference type="Proteomes" id="UP001189624"/>
    </source>
</evidence>
<name>A0AA86RR32_9FABA</name>
<evidence type="ECO:0000256" key="1">
    <source>
        <dbReference type="SAM" id="MobiDB-lite"/>
    </source>
</evidence>
<dbReference type="Gramene" id="rna-AYBTSS11_LOCUS1383">
    <property type="protein sequence ID" value="CAJ1830284.1"/>
    <property type="gene ID" value="gene-AYBTSS11_LOCUS1383"/>
</dbReference>
<dbReference type="AlphaFoldDB" id="A0AA86RR32"/>
<gene>
    <name evidence="2" type="ORF">AYBTSS11_LOCUS1383</name>
</gene>
<organism evidence="2 3">
    <name type="scientific">Sphenostylis stenocarpa</name>
    <dbReference type="NCBI Taxonomy" id="92480"/>
    <lineage>
        <taxon>Eukaryota</taxon>
        <taxon>Viridiplantae</taxon>
        <taxon>Streptophyta</taxon>
        <taxon>Embryophyta</taxon>
        <taxon>Tracheophyta</taxon>
        <taxon>Spermatophyta</taxon>
        <taxon>Magnoliopsida</taxon>
        <taxon>eudicotyledons</taxon>
        <taxon>Gunneridae</taxon>
        <taxon>Pentapetalae</taxon>
        <taxon>rosids</taxon>
        <taxon>fabids</taxon>
        <taxon>Fabales</taxon>
        <taxon>Fabaceae</taxon>
        <taxon>Papilionoideae</taxon>
        <taxon>50 kb inversion clade</taxon>
        <taxon>NPAAA clade</taxon>
        <taxon>indigoferoid/millettioid clade</taxon>
        <taxon>Phaseoleae</taxon>
        <taxon>Sphenostylis</taxon>
    </lineage>
</organism>
<proteinExistence type="predicted"/>
<keyword evidence="3" id="KW-1185">Reference proteome</keyword>
<feature type="region of interest" description="Disordered" evidence="1">
    <location>
        <begin position="137"/>
        <end position="171"/>
    </location>
</feature>
<reference evidence="2" key="1">
    <citation type="submission" date="2023-10" db="EMBL/GenBank/DDBJ databases">
        <authorList>
            <person name="Domelevo Entfellner J.-B."/>
        </authorList>
    </citation>
    <scope>NUCLEOTIDE SEQUENCE</scope>
</reference>
<sequence length="186" mass="19871">MQKKIKLYSESLTVRDLSIPNDCSNWKLIDVKSELPNHIAHNMEAYGSEKSWKKHISTTSATVGRNILANVKFNVRMRGQAYRAQNITTPSPLIDDDRMDAEENVVVLEVEVEEAKKDKIVLVEAEVIVPESYIGFGSRGGGSQGRSSAGAGDGSKGGGSVGGEGNQGGMGRMVTVNAASSQSCIA</sequence>
<dbReference type="Proteomes" id="UP001189624">
    <property type="component" value="Chromosome 1"/>
</dbReference>
<protein>
    <submittedName>
        <fullName evidence="2">Uncharacterized protein</fullName>
    </submittedName>
</protein>